<proteinExistence type="predicted"/>
<dbReference type="InterPro" id="IPR005149">
    <property type="entry name" value="Tscrpt_reg_PadR_N"/>
</dbReference>
<organism evidence="2 3">
    <name type="scientific">Enterococcus gallinarum</name>
    <dbReference type="NCBI Taxonomy" id="1353"/>
    <lineage>
        <taxon>Bacteria</taxon>
        <taxon>Bacillati</taxon>
        <taxon>Bacillota</taxon>
        <taxon>Bacilli</taxon>
        <taxon>Lactobacillales</taxon>
        <taxon>Enterococcaceae</taxon>
        <taxon>Enterococcus</taxon>
    </lineage>
</organism>
<dbReference type="PANTHER" id="PTHR43252:SF7">
    <property type="entry name" value="TRANSCRIPTIONAL REGULATOR YQJI"/>
    <property type="match status" value="1"/>
</dbReference>
<evidence type="ECO:0000313" key="2">
    <source>
        <dbReference type="EMBL" id="STD83365.1"/>
    </source>
</evidence>
<dbReference type="SUPFAM" id="SSF46785">
    <property type="entry name" value="Winged helix' DNA-binding domain"/>
    <property type="match status" value="1"/>
</dbReference>
<gene>
    <name evidence="2" type="primary">yqjI</name>
    <name evidence="2" type="ORF">NCTC12360_01830</name>
</gene>
<evidence type="ECO:0000259" key="1">
    <source>
        <dbReference type="Pfam" id="PF03551"/>
    </source>
</evidence>
<dbReference type="AlphaFoldDB" id="A0A376H3I4"/>
<dbReference type="RefSeq" id="WP_060815721.1">
    <property type="nucleotide sequence ID" value="NZ_JBHULA010000048.1"/>
</dbReference>
<name>A0A376H3I4_ENTGA</name>
<dbReference type="InterPro" id="IPR036388">
    <property type="entry name" value="WH-like_DNA-bd_sf"/>
</dbReference>
<dbReference type="Proteomes" id="UP000254807">
    <property type="component" value="Unassembled WGS sequence"/>
</dbReference>
<dbReference type="EMBL" id="UFYW01000001">
    <property type="protein sequence ID" value="STD83365.1"/>
    <property type="molecule type" value="Genomic_DNA"/>
</dbReference>
<reference evidence="2 3" key="1">
    <citation type="submission" date="2018-06" db="EMBL/GenBank/DDBJ databases">
        <authorList>
            <consortium name="Pathogen Informatics"/>
            <person name="Doyle S."/>
        </authorList>
    </citation>
    <scope>NUCLEOTIDE SEQUENCE [LARGE SCALE GENOMIC DNA]</scope>
    <source>
        <strain evidence="2 3">NCTC12360</strain>
    </source>
</reference>
<keyword evidence="3" id="KW-1185">Reference proteome</keyword>
<dbReference type="InterPro" id="IPR036390">
    <property type="entry name" value="WH_DNA-bd_sf"/>
</dbReference>
<dbReference type="OrthoDB" id="9814826at2"/>
<protein>
    <submittedName>
        <fullName evidence="2">Transcriptional regulator YqjI</fullName>
    </submittedName>
</protein>
<evidence type="ECO:0000313" key="3">
    <source>
        <dbReference type="Proteomes" id="UP000254807"/>
    </source>
</evidence>
<dbReference type="Gene3D" id="1.10.10.10">
    <property type="entry name" value="Winged helix-like DNA-binding domain superfamily/Winged helix DNA-binding domain"/>
    <property type="match status" value="1"/>
</dbReference>
<dbReference type="PANTHER" id="PTHR43252">
    <property type="entry name" value="TRANSCRIPTIONAL REGULATOR YQJI"/>
    <property type="match status" value="1"/>
</dbReference>
<dbReference type="Pfam" id="PF03551">
    <property type="entry name" value="PadR"/>
    <property type="match status" value="1"/>
</dbReference>
<accession>A0A376H3I4</accession>
<sequence>MDNIPLSYSNFLLLWVLQRPSHGYEIMKIIETKTNNLVSVGPATMYRSLSYFLENGYIDLISESDNKKKYILTDSGKKLLKEQINFFELISNIVKERV</sequence>
<feature type="domain" description="Transcription regulator PadR N-terminal" evidence="1">
    <location>
        <begin position="14"/>
        <end position="82"/>
    </location>
</feature>